<sequence>MNTSSVEKKFVYLAIIFGLIIMVLTPPFQAPDENNHFKKAYVISKGNIFPEEQDGKAGFYLPKEMVQYIEEQNSKAGDFEEKFEFKDLYMKERLPAGYSGTQFYNFSTASQNPLGHCVQAAGIIVGQIFAHILDVKDPSVVYQLYFARFFNLLFYVVVIAISIKLTPILKKTFAMIALMPMALFQAATVSYDPVLIALAFFVTAIIFDIAFNKEISQIRFRHLIILSGIAYVFYAVKIVYVPLLLLLFIIPKEKWGNKKVAIKKIGVLAIAFAILFLVFKVMTPHLELVTQDNSGALAHEQMLYVIQHPIGYLKIFFHTLNHTRQFLISTTIGTFGLIDTNLYCVFLGSYLVILPVIGISEISLDSKHVRLMDRFAVFVSTGAPIFGMFLAMYLLWTSTREGFGVGASEITGVQGRYFIPVMPAIFLFFSNQILQRNSKIKKGMKLLVDNSELVITVMLCMSAIALLLRFWC</sequence>
<dbReference type="Pfam" id="PF09913">
    <property type="entry name" value="DUF2142"/>
    <property type="match status" value="1"/>
</dbReference>
<dbReference type="Proteomes" id="UP000283630">
    <property type="component" value="Unassembled WGS sequence"/>
</dbReference>
<dbReference type="RefSeq" id="WP_118145161.1">
    <property type="nucleotide sequence ID" value="NZ_QRWH01000005.1"/>
</dbReference>
<feature type="transmembrane region" description="Helical" evidence="1">
    <location>
        <begin position="416"/>
        <end position="434"/>
    </location>
</feature>
<evidence type="ECO:0000313" key="3">
    <source>
        <dbReference type="Proteomes" id="UP000283630"/>
    </source>
</evidence>
<feature type="transmembrane region" description="Helical" evidence="1">
    <location>
        <begin position="375"/>
        <end position="396"/>
    </location>
</feature>
<comment type="caution">
    <text evidence="2">The sequence shown here is derived from an EMBL/GenBank/DDBJ whole genome shotgun (WGS) entry which is preliminary data.</text>
</comment>
<reference evidence="2 3" key="1">
    <citation type="submission" date="2018-08" db="EMBL/GenBank/DDBJ databases">
        <title>A genome reference for cultivated species of the human gut microbiota.</title>
        <authorList>
            <person name="Zou Y."/>
            <person name="Xue W."/>
            <person name="Luo G."/>
        </authorList>
    </citation>
    <scope>NUCLEOTIDE SEQUENCE [LARGE SCALE GENOMIC DNA]</scope>
    <source>
        <strain evidence="2 3">AF19-4AC</strain>
    </source>
</reference>
<keyword evidence="1" id="KW-0472">Membrane</keyword>
<accession>A0A412MDI8</accession>
<feature type="transmembrane region" description="Helical" evidence="1">
    <location>
        <begin position="10"/>
        <end position="28"/>
    </location>
</feature>
<proteinExistence type="predicted"/>
<dbReference type="AlphaFoldDB" id="A0A412MDI8"/>
<name>A0A412MDI8_9FIRM</name>
<keyword evidence="1" id="KW-1133">Transmembrane helix</keyword>
<feature type="transmembrane region" description="Helical" evidence="1">
    <location>
        <begin position="262"/>
        <end position="281"/>
    </location>
</feature>
<feature type="transmembrane region" description="Helical" evidence="1">
    <location>
        <begin position="446"/>
        <end position="471"/>
    </location>
</feature>
<evidence type="ECO:0000313" key="2">
    <source>
        <dbReference type="EMBL" id="RGT09452.1"/>
    </source>
</evidence>
<protein>
    <submittedName>
        <fullName evidence="2">DUF2142 domain-containing protein</fullName>
    </submittedName>
</protein>
<feature type="transmembrane region" description="Helical" evidence="1">
    <location>
        <begin position="223"/>
        <end position="250"/>
    </location>
</feature>
<organism evidence="2 3">
    <name type="scientific">Dorea formicigenerans</name>
    <dbReference type="NCBI Taxonomy" id="39486"/>
    <lineage>
        <taxon>Bacteria</taxon>
        <taxon>Bacillati</taxon>
        <taxon>Bacillota</taxon>
        <taxon>Clostridia</taxon>
        <taxon>Lachnospirales</taxon>
        <taxon>Lachnospiraceae</taxon>
        <taxon>Dorea</taxon>
    </lineage>
</organism>
<keyword evidence="1" id="KW-0812">Transmembrane</keyword>
<evidence type="ECO:0000256" key="1">
    <source>
        <dbReference type="SAM" id="Phobius"/>
    </source>
</evidence>
<dbReference type="InterPro" id="IPR018674">
    <property type="entry name" value="DUF2142_membrane"/>
</dbReference>
<feature type="transmembrane region" description="Helical" evidence="1">
    <location>
        <begin position="145"/>
        <end position="165"/>
    </location>
</feature>
<dbReference type="EMBL" id="QRWH01000005">
    <property type="protein sequence ID" value="RGT09452.1"/>
    <property type="molecule type" value="Genomic_DNA"/>
</dbReference>
<gene>
    <name evidence="2" type="ORF">DWX53_07120</name>
</gene>
<feature type="transmembrane region" description="Helical" evidence="1">
    <location>
        <begin position="194"/>
        <end position="211"/>
    </location>
</feature>
<feature type="transmembrane region" description="Helical" evidence="1">
    <location>
        <begin position="340"/>
        <end position="363"/>
    </location>
</feature>